<keyword evidence="11" id="KW-1185">Reference proteome</keyword>
<evidence type="ECO:0000256" key="2">
    <source>
        <dbReference type="ARBA" id="ARBA00022532"/>
    </source>
</evidence>
<dbReference type="EMBL" id="CP010868">
    <property type="protein sequence ID" value="AJM92805.1"/>
    <property type="molecule type" value="Genomic_DNA"/>
</dbReference>
<dbReference type="Gene3D" id="3.40.50.720">
    <property type="entry name" value="NAD(P)-binding Rossmann-like Domain"/>
    <property type="match status" value="1"/>
</dbReference>
<evidence type="ECO:0000313" key="10">
    <source>
        <dbReference type="EMBL" id="AJM92805.1"/>
    </source>
</evidence>
<reference evidence="10 11" key="2">
    <citation type="journal article" date="2016" name="ISME J.">
        <title>Physiological and genomic characterization of two novel marine thaumarchaeal strains indicates niche differentiation.</title>
        <authorList>
            <person name="Bayer B."/>
            <person name="Vojvoda J."/>
            <person name="Offre P."/>
            <person name="Alves R.J."/>
            <person name="Elisabeth N.H."/>
            <person name="Garcia J.A."/>
            <person name="Volland J.M."/>
            <person name="Srivastava A."/>
            <person name="Schleper C."/>
            <person name="Herndl G.J."/>
        </authorList>
    </citation>
    <scope>NUCLEOTIDE SEQUENCE [LARGE SCALE GENOMIC DNA]</scope>
    <source>
        <strain evidence="10 11">D3C</strain>
    </source>
</reference>
<dbReference type="STRING" id="1582439.NPIRD3C_1593"/>
<comment type="similarity">
    <text evidence="1 7">Belongs to the LDH/MDH superfamily.</text>
</comment>
<dbReference type="Pfam" id="PF02866">
    <property type="entry name" value="Ldh_1_C"/>
    <property type="match status" value="1"/>
</dbReference>
<dbReference type="PANTHER" id="PTHR43128:SF16">
    <property type="entry name" value="L-LACTATE DEHYDROGENASE"/>
    <property type="match status" value="1"/>
</dbReference>
<dbReference type="HOGENOM" id="CLU_045401_2_2_2"/>
<dbReference type="SUPFAM" id="SSF51735">
    <property type="entry name" value="NAD(P)-binding Rossmann-fold domains"/>
    <property type="match status" value="1"/>
</dbReference>
<dbReference type="SUPFAM" id="SSF56327">
    <property type="entry name" value="LDH C-terminal domain-like"/>
    <property type="match status" value="1"/>
</dbReference>
<reference evidence="11" key="1">
    <citation type="submission" date="2015-02" db="EMBL/GenBank/DDBJ databases">
        <title>Characterization of two novel Thaumarchaeota isolated from the Northern Adriatic Sea.</title>
        <authorList>
            <person name="Bayer B."/>
            <person name="Vojvoda J."/>
            <person name="Offre P."/>
            <person name="Srivastava A."/>
            <person name="Elisabeth N."/>
            <person name="Garcia J.A.L."/>
            <person name="Schleper C."/>
            <person name="Herndl G.J."/>
        </authorList>
    </citation>
    <scope>NUCLEOTIDE SEQUENCE [LARGE SCALE GENOMIC DNA]</scope>
    <source>
        <strain evidence="11">D3C</strain>
    </source>
</reference>
<dbReference type="InterPro" id="IPR022383">
    <property type="entry name" value="Lactate/malate_DH_C"/>
</dbReference>
<dbReference type="AlphaFoldDB" id="A0A0C5C0D7"/>
<evidence type="ECO:0000256" key="3">
    <source>
        <dbReference type="ARBA" id="ARBA00023002"/>
    </source>
</evidence>
<keyword evidence="3 7" id="KW-0560">Oxidoreductase</keyword>
<dbReference type="GO" id="GO:0004459">
    <property type="term" value="F:L-lactate dehydrogenase (NAD+) activity"/>
    <property type="evidence" value="ECO:0007669"/>
    <property type="project" value="InterPro"/>
</dbReference>
<gene>
    <name evidence="10" type="ORF">NPIRD3C_1593</name>
</gene>
<protein>
    <submittedName>
        <fullName evidence="10">Lactate/malate dehydrogenase</fullName>
    </submittedName>
</protein>
<evidence type="ECO:0000256" key="1">
    <source>
        <dbReference type="ARBA" id="ARBA00008104"/>
    </source>
</evidence>
<dbReference type="GO" id="GO:0006089">
    <property type="term" value="P:lactate metabolic process"/>
    <property type="evidence" value="ECO:0007669"/>
    <property type="project" value="TreeGrafter"/>
</dbReference>
<feature type="binding site" evidence="6">
    <location>
        <begin position="116"/>
        <end position="118"/>
    </location>
    <ligand>
        <name>NAD(+)</name>
        <dbReference type="ChEBI" id="CHEBI:57540"/>
    </ligand>
</feature>
<dbReference type="Pfam" id="PF00056">
    <property type="entry name" value="Ldh_1_N"/>
    <property type="match status" value="1"/>
</dbReference>
<dbReference type="GO" id="GO:0006099">
    <property type="term" value="P:tricarboxylic acid cycle"/>
    <property type="evidence" value="ECO:0007669"/>
    <property type="project" value="UniProtKB-KW"/>
</dbReference>
<feature type="active site" description="Proton acceptor" evidence="5">
    <location>
        <position position="174"/>
    </location>
</feature>
<evidence type="ECO:0000313" key="11">
    <source>
        <dbReference type="Proteomes" id="UP000032027"/>
    </source>
</evidence>
<dbReference type="InterPro" id="IPR036291">
    <property type="entry name" value="NAD(P)-bd_dom_sf"/>
</dbReference>
<proteinExistence type="inferred from homology"/>
<dbReference type="Gene3D" id="3.90.110.10">
    <property type="entry name" value="Lactate dehydrogenase/glycoside hydrolase, family 4, C-terminal"/>
    <property type="match status" value="1"/>
</dbReference>
<dbReference type="InterPro" id="IPR015955">
    <property type="entry name" value="Lactate_DH/Glyco_Ohase_4_C"/>
</dbReference>
<dbReference type="PROSITE" id="PS00064">
    <property type="entry name" value="L_LDH"/>
    <property type="match status" value="1"/>
</dbReference>
<evidence type="ECO:0000256" key="4">
    <source>
        <dbReference type="ARBA" id="ARBA00023027"/>
    </source>
</evidence>
<sequence length="303" mass="33216">MILLISIVGSGRVGASTAFLCVSNGLDDVLLVNRSKEKALGEALDIASAIPAHSKFSIRGTDDYSELVGSDIVVITASVEVYTKDRTENMDLQVKMIKDIANKIKQYCPSAIVLIVSNPLDVLTYFFQKQSGFSRFRVIGIASSLDTSRFRYYISETLSVPQSSISNALVLGEHGDSMVPVFSGVSVGGNPLFSMIDRRDTITENVRNYWKTLRNFKSRSQFGIAKNTFDVIDAILGKKEIALPASVVLEGEYGENDVAMGVPVKINQNGVSEIQKVKLDDTESSSLKKSSEIIRNYIKSIHQ</sequence>
<feature type="binding site" evidence="6">
    <location>
        <begin position="9"/>
        <end position="14"/>
    </location>
    <ligand>
        <name>NAD(+)</name>
        <dbReference type="ChEBI" id="CHEBI:57540"/>
    </ligand>
</feature>
<evidence type="ECO:0000256" key="7">
    <source>
        <dbReference type="RuleBase" id="RU003369"/>
    </source>
</evidence>
<dbReference type="PANTHER" id="PTHR43128">
    <property type="entry name" value="L-2-HYDROXYCARBOXYLATE DEHYDROGENASE (NAD(P)(+))"/>
    <property type="match status" value="1"/>
</dbReference>
<dbReference type="InterPro" id="IPR001236">
    <property type="entry name" value="Lactate/malate_DH_N"/>
</dbReference>
<feature type="domain" description="Lactate/malate dehydrogenase C-terminal" evidence="9">
    <location>
        <begin position="144"/>
        <end position="301"/>
    </location>
</feature>
<dbReference type="InterPro" id="IPR018177">
    <property type="entry name" value="L-lactate_DH_AS"/>
</dbReference>
<organism evidence="10 11">
    <name type="scientific">Nitrosopumilus piranensis</name>
    <dbReference type="NCBI Taxonomy" id="1582439"/>
    <lineage>
        <taxon>Archaea</taxon>
        <taxon>Nitrososphaerota</taxon>
        <taxon>Nitrososphaeria</taxon>
        <taxon>Nitrosopumilales</taxon>
        <taxon>Nitrosopumilaceae</taxon>
        <taxon>Nitrosopumilus</taxon>
    </lineage>
</organism>
<dbReference type="Proteomes" id="UP000032027">
    <property type="component" value="Chromosome"/>
</dbReference>
<dbReference type="KEGG" id="nid:NPIRD3C_1593"/>
<dbReference type="InterPro" id="IPR001557">
    <property type="entry name" value="L-lactate/malate_DH"/>
</dbReference>
<feature type="domain" description="Lactate/malate dehydrogenase N-terminal" evidence="8">
    <location>
        <begin position="5"/>
        <end position="140"/>
    </location>
</feature>
<dbReference type="PRINTS" id="PR00086">
    <property type="entry name" value="LLDHDRGNASE"/>
</dbReference>
<reference evidence="10 11" key="3">
    <citation type="journal article" date="2019" name="Int. J. Syst. Evol. Microbiol.">
        <title>Nitrosopumilus adriaticus sp. nov. and Nitrosopumilus piranensis sp. nov., two ammonia-oxidizing archaea from the Adriatic Sea and members of the class Nitrososphaeria.</title>
        <authorList>
            <person name="Bayer B."/>
            <person name="Vojvoda J."/>
            <person name="Reinthaler T."/>
            <person name="Reyes C."/>
            <person name="Pinto M."/>
            <person name="Herndl G.J."/>
        </authorList>
    </citation>
    <scope>NUCLEOTIDE SEQUENCE [LARGE SCALE GENOMIC DNA]</scope>
    <source>
        <strain evidence="10 11">D3C</strain>
    </source>
</reference>
<evidence type="ECO:0000259" key="8">
    <source>
        <dbReference type="Pfam" id="PF00056"/>
    </source>
</evidence>
<keyword evidence="4 6" id="KW-0520">NAD</keyword>
<dbReference type="PATRIC" id="fig|1582439.9.peg.1643"/>
<dbReference type="PIRSF" id="PIRSF000102">
    <property type="entry name" value="Lac_mal_DH"/>
    <property type="match status" value="1"/>
</dbReference>
<evidence type="ECO:0000256" key="5">
    <source>
        <dbReference type="PIRSR" id="PIRSR000102-1"/>
    </source>
</evidence>
<name>A0A0C5C0D7_9ARCH</name>
<keyword evidence="2" id="KW-0816">Tricarboxylic acid cycle</keyword>
<accession>A0A0C5C0D7</accession>
<evidence type="ECO:0000256" key="6">
    <source>
        <dbReference type="PIRSR" id="PIRSR000102-3"/>
    </source>
</evidence>
<evidence type="ECO:0000259" key="9">
    <source>
        <dbReference type="Pfam" id="PF02866"/>
    </source>
</evidence>